<accession>A0A7R9KM04</accession>
<dbReference type="AlphaFoldDB" id="A0A7R9KM04"/>
<keyword evidence="2" id="KW-1185">Reference proteome</keyword>
<dbReference type="Proteomes" id="UP000759131">
    <property type="component" value="Unassembled WGS sequence"/>
</dbReference>
<dbReference type="EMBL" id="OC857519">
    <property type="protein sequence ID" value="CAD7625282.1"/>
    <property type="molecule type" value="Genomic_DNA"/>
</dbReference>
<dbReference type="EMBL" id="CAJPIZ010002944">
    <property type="protein sequence ID" value="CAG2105712.1"/>
    <property type="molecule type" value="Genomic_DNA"/>
</dbReference>
<organism evidence="1">
    <name type="scientific">Medioppia subpectinata</name>
    <dbReference type="NCBI Taxonomy" id="1979941"/>
    <lineage>
        <taxon>Eukaryota</taxon>
        <taxon>Metazoa</taxon>
        <taxon>Ecdysozoa</taxon>
        <taxon>Arthropoda</taxon>
        <taxon>Chelicerata</taxon>
        <taxon>Arachnida</taxon>
        <taxon>Acari</taxon>
        <taxon>Acariformes</taxon>
        <taxon>Sarcoptiformes</taxon>
        <taxon>Oribatida</taxon>
        <taxon>Brachypylina</taxon>
        <taxon>Oppioidea</taxon>
        <taxon>Oppiidae</taxon>
        <taxon>Medioppia</taxon>
    </lineage>
</organism>
<protein>
    <submittedName>
        <fullName evidence="1">Uncharacterized protein</fullName>
    </submittedName>
</protein>
<reference evidence="1" key="1">
    <citation type="submission" date="2020-11" db="EMBL/GenBank/DDBJ databases">
        <authorList>
            <person name="Tran Van P."/>
        </authorList>
    </citation>
    <scope>NUCLEOTIDE SEQUENCE</scope>
</reference>
<evidence type="ECO:0000313" key="1">
    <source>
        <dbReference type="EMBL" id="CAD7625282.1"/>
    </source>
</evidence>
<gene>
    <name evidence="1" type="ORF">OSB1V03_LOCUS5717</name>
</gene>
<sequence length="206" mass="23398">MDTFSINAEKANTLVDQFLVNFKDMFGPQIDPTTIAQFGQFKLRNMGNARIYDLTLQGVSNIQRVGQIEVHANGQMKLWSISANLSIANITASFKVDALVRKGLYITGWTLQALIDRCLMRVKLDYDQTSKMMTIHELIADSIVGFTLNTDNLSWPFSDVVAQIVDRQMDQLKRVISLSAQKYFTETLKSFNVSALIERMPDKKMF</sequence>
<dbReference type="InterPro" id="IPR038602">
    <property type="entry name" value="Mite_allergen_7_sf"/>
</dbReference>
<evidence type="ECO:0000313" key="2">
    <source>
        <dbReference type="Proteomes" id="UP000759131"/>
    </source>
</evidence>
<dbReference type="Gene3D" id="3.15.10.50">
    <property type="match status" value="1"/>
</dbReference>
<proteinExistence type="predicted"/>
<name>A0A7R9KM04_9ACAR</name>
<dbReference type="OrthoDB" id="6500672at2759"/>